<sequence length="77" mass="8315">MIGAVIAISIVLIVIGGLSLSLVSYFRLQRHRADAVAMAHYRKLAEEAVANQAMLRGELAELAARLGAVEKLLRSVE</sequence>
<keyword evidence="1" id="KW-0812">Transmembrane</keyword>
<keyword evidence="1" id="KW-0472">Membrane</keyword>
<evidence type="ECO:0000313" key="3">
    <source>
        <dbReference type="Proteomes" id="UP000791080"/>
    </source>
</evidence>
<protein>
    <recommendedName>
        <fullName evidence="4">Secreted protein</fullName>
    </recommendedName>
</protein>
<proteinExistence type="predicted"/>
<dbReference type="Proteomes" id="UP000791080">
    <property type="component" value="Unassembled WGS sequence"/>
</dbReference>
<evidence type="ECO:0008006" key="4">
    <source>
        <dbReference type="Google" id="ProtNLM"/>
    </source>
</evidence>
<comment type="caution">
    <text evidence="2">The sequence shown here is derived from an EMBL/GenBank/DDBJ whole genome shotgun (WGS) entry which is preliminary data.</text>
</comment>
<reference evidence="2 3" key="2">
    <citation type="submission" date="2022-06" db="EMBL/GenBank/DDBJ databases">
        <title>Genomic Encyclopedia of Type Strains, Phase I: the one thousand microbial genomes (KMG-I) project.</title>
        <authorList>
            <person name="Kyrpides N."/>
        </authorList>
    </citation>
    <scope>NUCLEOTIDE SEQUENCE [LARGE SCALE GENOMIC DNA]</scope>
    <source>
        <strain evidence="2 3">DSM 43889</strain>
    </source>
</reference>
<dbReference type="EMBL" id="AUBJ02000001">
    <property type="protein sequence ID" value="MCP2330408.1"/>
    <property type="molecule type" value="Genomic_DNA"/>
</dbReference>
<accession>A0ABT1JDA4</accession>
<dbReference type="RefSeq" id="WP_016698257.1">
    <property type="nucleotide sequence ID" value="NZ_AUBJ02000001.1"/>
</dbReference>
<name>A0ABT1JDA4_ACTCY</name>
<organism evidence="2 3">
    <name type="scientific">Actinoalloteichus caeruleus DSM 43889</name>
    <dbReference type="NCBI Taxonomy" id="1120930"/>
    <lineage>
        <taxon>Bacteria</taxon>
        <taxon>Bacillati</taxon>
        <taxon>Actinomycetota</taxon>
        <taxon>Actinomycetes</taxon>
        <taxon>Pseudonocardiales</taxon>
        <taxon>Pseudonocardiaceae</taxon>
        <taxon>Actinoalloteichus</taxon>
        <taxon>Actinoalloteichus cyanogriseus</taxon>
    </lineage>
</organism>
<feature type="transmembrane region" description="Helical" evidence="1">
    <location>
        <begin position="6"/>
        <end position="28"/>
    </location>
</feature>
<gene>
    <name evidence="2" type="ORF">G443_000678</name>
</gene>
<evidence type="ECO:0000256" key="1">
    <source>
        <dbReference type="SAM" id="Phobius"/>
    </source>
</evidence>
<keyword evidence="3" id="KW-1185">Reference proteome</keyword>
<keyword evidence="1" id="KW-1133">Transmembrane helix</keyword>
<reference evidence="2 3" key="1">
    <citation type="submission" date="2013-07" db="EMBL/GenBank/DDBJ databases">
        <authorList>
            <consortium name="DOE Joint Genome Institute"/>
            <person name="Reeve W."/>
            <person name="Huntemann M."/>
            <person name="Han J."/>
            <person name="Chen A."/>
            <person name="Kyrpides N."/>
            <person name="Mavromatis K."/>
            <person name="Markowitz V."/>
            <person name="Palaniappan K."/>
            <person name="Ivanova N."/>
            <person name="Schaumberg A."/>
            <person name="Pati A."/>
            <person name="Liolios K."/>
            <person name="Nordberg H.P."/>
            <person name="Cantor M.N."/>
            <person name="Hua S.X."/>
            <person name="Woyke T."/>
        </authorList>
    </citation>
    <scope>NUCLEOTIDE SEQUENCE [LARGE SCALE GENOMIC DNA]</scope>
    <source>
        <strain evidence="2 3">DSM 43889</strain>
    </source>
</reference>
<evidence type="ECO:0000313" key="2">
    <source>
        <dbReference type="EMBL" id="MCP2330408.1"/>
    </source>
</evidence>